<dbReference type="OrthoDB" id="1427821at2"/>
<evidence type="ECO:0000313" key="2">
    <source>
        <dbReference type="Proteomes" id="UP000319700"/>
    </source>
</evidence>
<dbReference type="AlphaFoldDB" id="A0A502E493"/>
<keyword evidence="2" id="KW-1185">Reference proteome</keyword>
<protein>
    <recommendedName>
        <fullName evidence="3">HEPN AbiU2-like domain-containing protein</fullName>
    </recommendedName>
</protein>
<organism evidence="1 2">
    <name type="scientific">Flavobacterium pectinovorum</name>
    <dbReference type="NCBI Taxonomy" id="29533"/>
    <lineage>
        <taxon>Bacteria</taxon>
        <taxon>Pseudomonadati</taxon>
        <taxon>Bacteroidota</taxon>
        <taxon>Flavobacteriia</taxon>
        <taxon>Flavobacteriales</taxon>
        <taxon>Flavobacteriaceae</taxon>
        <taxon>Flavobacterium</taxon>
    </lineage>
</organism>
<accession>A0A502E493</accession>
<sequence length="207" mass="24527">MQRLLESYKTLLHLGTQMVFFNEVYKTYRDNEDYLNKVKFENHYAGLPLAKVISGSLQNYSHIIACSFIDEYNKEFSIATNPEFSNRIKRLKQITKPAMKRLNSWSDFKNYRNYILAHNYRIGDKSIFASDFKPILFNIPHTNAETVLVVELIKIITTCINYEFPELLNESDLDENLLSKMKFNYPNINVEKEIEEIWNQINVIRYS</sequence>
<dbReference type="EMBL" id="RCZH01000030">
    <property type="protein sequence ID" value="TPG31311.1"/>
    <property type="molecule type" value="Genomic_DNA"/>
</dbReference>
<proteinExistence type="predicted"/>
<reference evidence="1 2" key="1">
    <citation type="journal article" date="2019" name="Environ. Microbiol.">
        <title>Species interactions and distinct microbial communities in high Arctic permafrost affected cryosols are associated with the CH4 and CO2 gas fluxes.</title>
        <authorList>
            <person name="Altshuler I."/>
            <person name="Hamel J."/>
            <person name="Turney S."/>
            <person name="Magnuson E."/>
            <person name="Levesque R."/>
            <person name="Greer C."/>
            <person name="Whyte L.G."/>
        </authorList>
    </citation>
    <scope>NUCLEOTIDE SEQUENCE [LARGE SCALE GENOMIC DNA]</scope>
    <source>
        <strain evidence="1 2">42</strain>
    </source>
</reference>
<dbReference type="Proteomes" id="UP000319700">
    <property type="component" value="Unassembled WGS sequence"/>
</dbReference>
<gene>
    <name evidence="1" type="ORF">EAH81_26960</name>
</gene>
<evidence type="ECO:0000313" key="1">
    <source>
        <dbReference type="EMBL" id="TPG31311.1"/>
    </source>
</evidence>
<dbReference type="RefSeq" id="WP_140511996.1">
    <property type="nucleotide sequence ID" value="NZ_RCZH01000030.1"/>
</dbReference>
<evidence type="ECO:0008006" key="3">
    <source>
        <dbReference type="Google" id="ProtNLM"/>
    </source>
</evidence>
<name>A0A502E493_9FLAO</name>
<comment type="caution">
    <text evidence="1">The sequence shown here is derived from an EMBL/GenBank/DDBJ whole genome shotgun (WGS) entry which is preliminary data.</text>
</comment>